<keyword evidence="3" id="KW-1185">Reference proteome</keyword>
<gene>
    <name evidence="2" type="ORF">HMPREF1219_00123</name>
</gene>
<protein>
    <submittedName>
        <fullName evidence="2">Uncharacterized protein</fullName>
    </submittedName>
</protein>
<reference evidence="2 3" key="1">
    <citation type="submission" date="2013-05" db="EMBL/GenBank/DDBJ databases">
        <title>The Genome Sequence of Corynebacterium pyruviciproducens 1773O (ATCC BAA-1742).</title>
        <authorList>
            <consortium name="The Broad Institute Genomics Platform"/>
            <person name="Earl A."/>
            <person name="Ward D."/>
            <person name="Feldgarden M."/>
            <person name="Gevers D."/>
            <person name="Tong J."/>
            <person name="Walker B."/>
            <person name="Young S."/>
            <person name="Zeng Q."/>
            <person name="Gargeya S."/>
            <person name="Fitzgerald M."/>
            <person name="Haas B."/>
            <person name="Abouelleil A."/>
            <person name="Allen A.W."/>
            <person name="Alvarado L."/>
            <person name="Arachchi H.M."/>
            <person name="Berlin A.M."/>
            <person name="Chapman S.B."/>
            <person name="Gainer-Dewar J."/>
            <person name="Goldberg J."/>
            <person name="Griggs A."/>
            <person name="Gujja S."/>
            <person name="Hansen M."/>
            <person name="Howarth C."/>
            <person name="Imamovic A."/>
            <person name="Ireland A."/>
            <person name="Larimer J."/>
            <person name="McCowan C."/>
            <person name="Murphy C."/>
            <person name="Pearson M."/>
            <person name="Poon T.W."/>
            <person name="Priest M."/>
            <person name="Roberts A."/>
            <person name="Saif S."/>
            <person name="Shea T."/>
            <person name="Sisk P."/>
            <person name="Sykes S."/>
            <person name="Wortman J."/>
            <person name="Nusbaum C."/>
            <person name="Birren B."/>
        </authorList>
    </citation>
    <scope>NUCLEOTIDE SEQUENCE [LARGE SCALE GENOMIC DNA]</scope>
    <source>
        <strain evidence="2 3">ATCC BAA-1742</strain>
    </source>
</reference>
<dbReference type="Proteomes" id="UP000014408">
    <property type="component" value="Unassembled WGS sequence"/>
</dbReference>
<evidence type="ECO:0000313" key="2">
    <source>
        <dbReference type="EMBL" id="EPD70828.1"/>
    </source>
</evidence>
<dbReference type="AlphaFoldDB" id="S2Z270"/>
<evidence type="ECO:0000256" key="1">
    <source>
        <dbReference type="SAM" id="MobiDB-lite"/>
    </source>
</evidence>
<name>S2Z270_9CORY</name>
<evidence type="ECO:0000313" key="3">
    <source>
        <dbReference type="Proteomes" id="UP000014408"/>
    </source>
</evidence>
<proteinExistence type="predicted"/>
<dbReference type="STRING" id="1125779.HMPREF1219_00123"/>
<dbReference type="HOGENOM" id="CLU_3388952_0_0_11"/>
<accession>S2Z270</accession>
<feature type="region of interest" description="Disordered" evidence="1">
    <location>
        <begin position="1"/>
        <end position="32"/>
    </location>
</feature>
<dbReference type="EMBL" id="ATBY01000002">
    <property type="protein sequence ID" value="EPD70828.1"/>
    <property type="molecule type" value="Genomic_DNA"/>
</dbReference>
<sequence length="32" mass="3685">MTEFHWPTTPLAALINRPNPDEEQEGVIHDEP</sequence>
<organism evidence="2 3">
    <name type="scientific">Corynebacterium pyruviciproducens ATCC BAA-1742</name>
    <dbReference type="NCBI Taxonomy" id="1125779"/>
    <lineage>
        <taxon>Bacteria</taxon>
        <taxon>Bacillati</taxon>
        <taxon>Actinomycetota</taxon>
        <taxon>Actinomycetes</taxon>
        <taxon>Mycobacteriales</taxon>
        <taxon>Corynebacteriaceae</taxon>
        <taxon>Corynebacterium</taxon>
    </lineage>
</organism>
<comment type="caution">
    <text evidence="2">The sequence shown here is derived from an EMBL/GenBank/DDBJ whole genome shotgun (WGS) entry which is preliminary data.</text>
</comment>